<evidence type="ECO:0000313" key="4">
    <source>
        <dbReference type="Proteomes" id="UP000316304"/>
    </source>
</evidence>
<dbReference type="InterPro" id="IPR036188">
    <property type="entry name" value="FAD/NAD-bd_sf"/>
</dbReference>
<dbReference type="Gene3D" id="3.30.9.10">
    <property type="entry name" value="D-Amino Acid Oxidase, subunit A, domain 2"/>
    <property type="match status" value="1"/>
</dbReference>
<dbReference type="RefSeq" id="WP_146597625.1">
    <property type="nucleotide sequence ID" value="NZ_SJPT01000021.1"/>
</dbReference>
<evidence type="ECO:0000256" key="1">
    <source>
        <dbReference type="ARBA" id="ARBA00023002"/>
    </source>
</evidence>
<dbReference type="PANTHER" id="PTHR13847">
    <property type="entry name" value="SARCOSINE DEHYDROGENASE-RELATED"/>
    <property type="match status" value="1"/>
</dbReference>
<feature type="domain" description="FAD dependent oxidoreductase" evidence="2">
    <location>
        <begin position="16"/>
        <end position="408"/>
    </location>
</feature>
<keyword evidence="1 3" id="KW-0560">Oxidoreductase</keyword>
<organism evidence="3 4">
    <name type="scientific">Novipirellula galeiformis</name>
    <dbReference type="NCBI Taxonomy" id="2528004"/>
    <lineage>
        <taxon>Bacteria</taxon>
        <taxon>Pseudomonadati</taxon>
        <taxon>Planctomycetota</taxon>
        <taxon>Planctomycetia</taxon>
        <taxon>Pirellulales</taxon>
        <taxon>Pirellulaceae</taxon>
        <taxon>Novipirellula</taxon>
    </lineage>
</organism>
<name>A0A5C6BDL5_9BACT</name>
<dbReference type="EC" id="1.4.99.6" evidence="3"/>
<dbReference type="EMBL" id="SJPT01000021">
    <property type="protein sequence ID" value="TWU10070.1"/>
    <property type="molecule type" value="Genomic_DNA"/>
</dbReference>
<dbReference type="InterPro" id="IPR006076">
    <property type="entry name" value="FAD-dep_OxRdtase"/>
</dbReference>
<dbReference type="Pfam" id="PF01266">
    <property type="entry name" value="DAO"/>
    <property type="match status" value="1"/>
</dbReference>
<keyword evidence="4" id="KW-1185">Reference proteome</keyword>
<protein>
    <submittedName>
        <fullName evidence="3">D-amino acid dehydrogenase small subunit</fullName>
        <ecNumber evidence="3">1.4.99.6</ecNumber>
    </submittedName>
</protein>
<dbReference type="SUPFAM" id="SSF54373">
    <property type="entry name" value="FAD-linked reductases, C-terminal domain"/>
    <property type="match status" value="1"/>
</dbReference>
<dbReference type="GO" id="GO:0016491">
    <property type="term" value="F:oxidoreductase activity"/>
    <property type="evidence" value="ECO:0007669"/>
    <property type="project" value="UniProtKB-KW"/>
</dbReference>
<comment type="caution">
    <text evidence="3">The sequence shown here is derived from an EMBL/GenBank/DDBJ whole genome shotgun (WGS) entry which is preliminary data.</text>
</comment>
<dbReference type="Gene3D" id="3.50.50.60">
    <property type="entry name" value="FAD/NAD(P)-binding domain"/>
    <property type="match status" value="2"/>
</dbReference>
<reference evidence="3 4" key="1">
    <citation type="submission" date="2019-02" db="EMBL/GenBank/DDBJ databases">
        <title>Deep-cultivation of Planctomycetes and their phenomic and genomic characterization uncovers novel biology.</title>
        <authorList>
            <person name="Wiegand S."/>
            <person name="Jogler M."/>
            <person name="Boedeker C."/>
            <person name="Pinto D."/>
            <person name="Vollmers J."/>
            <person name="Rivas-Marin E."/>
            <person name="Kohn T."/>
            <person name="Peeters S.H."/>
            <person name="Heuer A."/>
            <person name="Rast P."/>
            <person name="Oberbeckmann S."/>
            <person name="Bunk B."/>
            <person name="Jeske O."/>
            <person name="Meyerdierks A."/>
            <person name="Storesund J.E."/>
            <person name="Kallscheuer N."/>
            <person name="Luecker S."/>
            <person name="Lage O.M."/>
            <person name="Pohl T."/>
            <person name="Merkel B.J."/>
            <person name="Hornburger P."/>
            <person name="Mueller R.-W."/>
            <person name="Bruemmer F."/>
            <person name="Labrenz M."/>
            <person name="Spormann A.M."/>
            <person name="Op Den Camp H."/>
            <person name="Overmann J."/>
            <person name="Amann R."/>
            <person name="Jetten M.S.M."/>
            <person name="Mascher T."/>
            <person name="Medema M.H."/>
            <person name="Devos D.P."/>
            <person name="Kaster A.-K."/>
            <person name="Ovreas L."/>
            <person name="Rohde M."/>
            <person name="Galperin M.Y."/>
            <person name="Jogler C."/>
        </authorList>
    </citation>
    <scope>NUCLEOTIDE SEQUENCE [LARGE SCALE GENOMIC DNA]</scope>
    <source>
        <strain evidence="3 4">Pla52o</strain>
    </source>
</reference>
<sequence length="428" mass="47516">MSFSTHLPSRRGDSRHVAIVGGGIVGIACAHYLNLQGHRVTVIDKGRVGGGCSHGNCGYVSPSHALPLAEPGAIFSTIKAMLKPNPPLRIRPGLNVPLWKWLWNFSRRCNRSDWVQSGHAIHPLLTASMQLYSELIPSYELDCEWTKQGLLFVYKDAKALQAYAPIDALLRRDFDEPARLMSARELLEFEPALSDDVAGAWYFEHDAHLRPARLVASWRDSLLARGVVFIENQTLESVTESAGEAQSLKLSSQCIEADQFVIATGAWTPQLEKVLRFRVPIQPGKGYSMTMPRPAVCPQTPMILPERKVAVTPWETELRLGSMMEFIGYDSDISKKRLRLLTRAAADYLKSELPDSISETWCGWRPMTYDSTPIIGRCPSFSNVYLACGHNMLGLSMAPATGRMISELIAGEPTSLAAEPYQVERFTA</sequence>
<dbReference type="Proteomes" id="UP000316304">
    <property type="component" value="Unassembled WGS sequence"/>
</dbReference>
<evidence type="ECO:0000313" key="3">
    <source>
        <dbReference type="EMBL" id="TWU10070.1"/>
    </source>
</evidence>
<dbReference type="GO" id="GO:0005737">
    <property type="term" value="C:cytoplasm"/>
    <property type="evidence" value="ECO:0007669"/>
    <property type="project" value="TreeGrafter"/>
</dbReference>
<dbReference type="SUPFAM" id="SSF51905">
    <property type="entry name" value="FAD/NAD(P)-binding domain"/>
    <property type="match status" value="1"/>
</dbReference>
<evidence type="ECO:0000259" key="2">
    <source>
        <dbReference type="Pfam" id="PF01266"/>
    </source>
</evidence>
<accession>A0A5C6BDL5</accession>
<gene>
    <name evidence="3" type="primary">dadA</name>
    <name evidence="3" type="ORF">Pla52o_57740</name>
</gene>
<dbReference type="PANTHER" id="PTHR13847:SF289">
    <property type="entry name" value="GLYCINE OXIDASE"/>
    <property type="match status" value="1"/>
</dbReference>
<dbReference type="OrthoDB" id="9794226at2"/>
<dbReference type="AlphaFoldDB" id="A0A5C6BDL5"/>
<proteinExistence type="predicted"/>